<dbReference type="EMBL" id="LSBJ02000008">
    <property type="protein sequence ID" value="OAQ60760.1"/>
    <property type="molecule type" value="Genomic_DNA"/>
</dbReference>
<evidence type="ECO:0000313" key="2">
    <source>
        <dbReference type="Proteomes" id="UP000078397"/>
    </source>
</evidence>
<protein>
    <submittedName>
        <fullName evidence="1">Alpha-L-fucosidase</fullName>
    </submittedName>
</protein>
<dbReference type="GeneID" id="28858512"/>
<dbReference type="KEGG" id="pchm:VFPPC_16765"/>
<evidence type="ECO:0000313" key="1">
    <source>
        <dbReference type="EMBL" id="OAQ60760.1"/>
    </source>
</evidence>
<proteinExistence type="predicted"/>
<comment type="caution">
    <text evidence="1">The sequence shown here is derived from an EMBL/GenBank/DDBJ whole genome shotgun (WGS) entry which is preliminary data.</text>
</comment>
<dbReference type="Proteomes" id="UP000078397">
    <property type="component" value="Unassembled WGS sequence"/>
</dbReference>
<name>A0A179F5X2_METCM</name>
<gene>
    <name evidence="1" type="ORF">VFPPC_16765</name>
</gene>
<reference evidence="1 2" key="1">
    <citation type="journal article" date="2016" name="PLoS Pathog.">
        <title>Biosynthesis of antibiotic leucinostatins in bio-control fungus Purpureocillium lilacinum and their inhibition on phytophthora revealed by genome mining.</title>
        <authorList>
            <person name="Wang G."/>
            <person name="Liu Z."/>
            <person name="Lin R."/>
            <person name="Li E."/>
            <person name="Mao Z."/>
            <person name="Ling J."/>
            <person name="Yang Y."/>
            <person name="Yin W.B."/>
            <person name="Xie B."/>
        </authorList>
    </citation>
    <scope>NUCLEOTIDE SEQUENCE [LARGE SCALE GENOMIC DNA]</scope>
    <source>
        <strain evidence="1">170</strain>
    </source>
</reference>
<organism evidence="1 2">
    <name type="scientific">Pochonia chlamydosporia 170</name>
    <dbReference type="NCBI Taxonomy" id="1380566"/>
    <lineage>
        <taxon>Eukaryota</taxon>
        <taxon>Fungi</taxon>
        <taxon>Dikarya</taxon>
        <taxon>Ascomycota</taxon>
        <taxon>Pezizomycotina</taxon>
        <taxon>Sordariomycetes</taxon>
        <taxon>Hypocreomycetidae</taxon>
        <taxon>Hypocreales</taxon>
        <taxon>Clavicipitaceae</taxon>
        <taxon>Pochonia</taxon>
    </lineage>
</organism>
<dbReference type="OrthoDB" id="5221171at2759"/>
<dbReference type="RefSeq" id="XP_018138638.1">
    <property type="nucleotide sequence ID" value="XM_018294518.1"/>
</dbReference>
<dbReference type="AlphaFoldDB" id="A0A179F5X2"/>
<keyword evidence="2" id="KW-1185">Reference proteome</keyword>
<sequence length="138" mass="15933">MEPNRAWHDPVVEIYSNLITPGVRCSAAGYDLANRRWYCLKVEADIEDDRWLSSKITDHLRRYYDANQKTPPWNTIRMDAKGITATFDCQPDNEVERPIQKSLTYGDKETDSLPTTAVDNLKDLTYISRSADRCTWDG</sequence>
<accession>A0A179F5X2</accession>